<protein>
    <submittedName>
        <fullName evidence="1">Uncharacterized protein</fullName>
    </submittedName>
</protein>
<evidence type="ECO:0000313" key="2">
    <source>
        <dbReference type="Proteomes" id="UP001177021"/>
    </source>
</evidence>
<sequence>MFHKLLLRFLKVRRQDAMKLLKHWLLRIIGSFPAWWPQSEREAAWHDFRSCSACILMISKPGSKHTACLIRWRRWLCVIGPIWWFWRQGFH</sequence>
<organism evidence="1 2">
    <name type="scientific">Trifolium pratense</name>
    <name type="common">Red clover</name>
    <dbReference type="NCBI Taxonomy" id="57577"/>
    <lineage>
        <taxon>Eukaryota</taxon>
        <taxon>Viridiplantae</taxon>
        <taxon>Streptophyta</taxon>
        <taxon>Embryophyta</taxon>
        <taxon>Tracheophyta</taxon>
        <taxon>Spermatophyta</taxon>
        <taxon>Magnoliopsida</taxon>
        <taxon>eudicotyledons</taxon>
        <taxon>Gunneridae</taxon>
        <taxon>Pentapetalae</taxon>
        <taxon>rosids</taxon>
        <taxon>fabids</taxon>
        <taxon>Fabales</taxon>
        <taxon>Fabaceae</taxon>
        <taxon>Papilionoideae</taxon>
        <taxon>50 kb inversion clade</taxon>
        <taxon>NPAAA clade</taxon>
        <taxon>Hologalegina</taxon>
        <taxon>IRL clade</taxon>
        <taxon>Trifolieae</taxon>
        <taxon>Trifolium</taxon>
    </lineage>
</organism>
<evidence type="ECO:0000313" key="1">
    <source>
        <dbReference type="EMBL" id="CAJ2634858.1"/>
    </source>
</evidence>
<gene>
    <name evidence="1" type="ORF">MILVUS5_LOCUS5660</name>
</gene>
<dbReference type="Proteomes" id="UP001177021">
    <property type="component" value="Unassembled WGS sequence"/>
</dbReference>
<accession>A0ACB0ISK7</accession>
<reference evidence="1" key="1">
    <citation type="submission" date="2023-10" db="EMBL/GenBank/DDBJ databases">
        <authorList>
            <person name="Rodriguez Cubillos JULIANA M."/>
            <person name="De Vega J."/>
        </authorList>
    </citation>
    <scope>NUCLEOTIDE SEQUENCE</scope>
</reference>
<comment type="caution">
    <text evidence="1">The sequence shown here is derived from an EMBL/GenBank/DDBJ whole genome shotgun (WGS) entry which is preliminary data.</text>
</comment>
<proteinExistence type="predicted"/>
<name>A0ACB0ISK7_TRIPR</name>
<keyword evidence="2" id="KW-1185">Reference proteome</keyword>
<dbReference type="EMBL" id="CASHSV030000002">
    <property type="protein sequence ID" value="CAJ2634858.1"/>
    <property type="molecule type" value="Genomic_DNA"/>
</dbReference>